<accession>A0A8S9MK00</accession>
<protein>
    <submittedName>
        <fullName evidence="2">Uncharacterized protein</fullName>
    </submittedName>
</protein>
<dbReference type="EMBL" id="QGKW02000007">
    <property type="protein sequence ID" value="KAF2617759.1"/>
    <property type="molecule type" value="Genomic_DNA"/>
</dbReference>
<gene>
    <name evidence="2" type="ORF">F2Q68_00040843</name>
</gene>
<comment type="caution">
    <text evidence="2">The sequence shown here is derived from an EMBL/GenBank/DDBJ whole genome shotgun (WGS) entry which is preliminary data.</text>
</comment>
<dbReference type="Proteomes" id="UP000712281">
    <property type="component" value="Unassembled WGS sequence"/>
</dbReference>
<proteinExistence type="predicted"/>
<dbReference type="AlphaFoldDB" id="A0A8S9MK00"/>
<reference evidence="2" key="1">
    <citation type="submission" date="2019-12" db="EMBL/GenBank/DDBJ databases">
        <title>Genome sequencing and annotation of Brassica cretica.</title>
        <authorList>
            <person name="Studholme D.J."/>
            <person name="Sarris P.F."/>
        </authorList>
    </citation>
    <scope>NUCLEOTIDE SEQUENCE</scope>
    <source>
        <strain evidence="2">PFS-001/15</strain>
        <tissue evidence="2">Leaf</tissue>
    </source>
</reference>
<organism evidence="2 3">
    <name type="scientific">Brassica cretica</name>
    <name type="common">Mustard</name>
    <dbReference type="NCBI Taxonomy" id="69181"/>
    <lineage>
        <taxon>Eukaryota</taxon>
        <taxon>Viridiplantae</taxon>
        <taxon>Streptophyta</taxon>
        <taxon>Embryophyta</taxon>
        <taxon>Tracheophyta</taxon>
        <taxon>Spermatophyta</taxon>
        <taxon>Magnoliopsida</taxon>
        <taxon>eudicotyledons</taxon>
        <taxon>Gunneridae</taxon>
        <taxon>Pentapetalae</taxon>
        <taxon>rosids</taxon>
        <taxon>malvids</taxon>
        <taxon>Brassicales</taxon>
        <taxon>Brassicaceae</taxon>
        <taxon>Brassiceae</taxon>
        <taxon>Brassica</taxon>
    </lineage>
</organism>
<feature type="region of interest" description="Disordered" evidence="1">
    <location>
        <begin position="162"/>
        <end position="202"/>
    </location>
</feature>
<evidence type="ECO:0000256" key="1">
    <source>
        <dbReference type="SAM" id="MobiDB-lite"/>
    </source>
</evidence>
<feature type="region of interest" description="Disordered" evidence="1">
    <location>
        <begin position="90"/>
        <end position="113"/>
    </location>
</feature>
<evidence type="ECO:0000313" key="2">
    <source>
        <dbReference type="EMBL" id="KAF2617759.1"/>
    </source>
</evidence>
<sequence>MEAITDPSTPAFLREVEASTAPPPPVQVPGKGSLALVETAWWLLSSGWLFGSEWMRSRYKVKPSIIGDDDKRKKAESDDALCDKFDGVEPFGGTAGMRQEEDKPTRAAGSGQCRLGPEEFGTIIGLNCRDLLTTNILTKTTRTTTRLTTAHLFTTFLTKSPLTADHDLPNHNSSSHKSPDHNSPVKSVHNSPTEQVFVDHDN</sequence>
<feature type="compositionally biased region" description="Polar residues" evidence="1">
    <location>
        <begin position="184"/>
        <end position="194"/>
    </location>
</feature>
<evidence type="ECO:0000313" key="3">
    <source>
        <dbReference type="Proteomes" id="UP000712281"/>
    </source>
</evidence>
<name>A0A8S9MK00_BRACR</name>